<keyword evidence="1" id="KW-0812">Transmembrane</keyword>
<protein>
    <submittedName>
        <fullName evidence="3">Type IV pilin</fullName>
    </submittedName>
</protein>
<accession>A0A9E4ZIU8</accession>
<evidence type="ECO:0000313" key="3">
    <source>
        <dbReference type="EMBL" id="MCT8336680.1"/>
    </source>
</evidence>
<dbReference type="EMBL" id="VHLL01000002">
    <property type="protein sequence ID" value="MCT8336680.1"/>
    <property type="molecule type" value="Genomic_DNA"/>
</dbReference>
<comment type="caution">
    <text evidence="3">The sequence shown here is derived from an EMBL/GenBank/DDBJ whole genome shotgun (WGS) entry which is preliminary data.</text>
</comment>
<evidence type="ECO:0000313" key="4">
    <source>
        <dbReference type="Proteomes" id="UP001065682"/>
    </source>
</evidence>
<dbReference type="InterPro" id="IPR013373">
    <property type="entry name" value="Flagellin/pilin_N_arc"/>
</dbReference>
<dbReference type="AlphaFoldDB" id="A0A9E4ZIU8"/>
<feature type="transmembrane region" description="Helical" evidence="1">
    <location>
        <begin position="12"/>
        <end position="34"/>
    </location>
</feature>
<dbReference type="Proteomes" id="UP001065682">
    <property type="component" value="Unassembled WGS sequence"/>
</dbReference>
<evidence type="ECO:0000256" key="1">
    <source>
        <dbReference type="SAM" id="Phobius"/>
    </source>
</evidence>
<keyword evidence="4" id="KW-1185">Reference proteome</keyword>
<gene>
    <name evidence="3" type="ORF">FKB36_03995</name>
</gene>
<proteinExistence type="predicted"/>
<evidence type="ECO:0000259" key="2">
    <source>
        <dbReference type="Pfam" id="PF07790"/>
    </source>
</evidence>
<organism evidence="3 4">
    <name type="scientific">Methanoculleus formosensis</name>
    <dbReference type="NCBI Taxonomy" id="2590886"/>
    <lineage>
        <taxon>Archaea</taxon>
        <taxon>Methanobacteriati</taxon>
        <taxon>Methanobacteriota</taxon>
        <taxon>Stenosarchaea group</taxon>
        <taxon>Methanomicrobia</taxon>
        <taxon>Methanomicrobiales</taxon>
        <taxon>Methanomicrobiaceae</taxon>
        <taxon>Methanoculleus</taxon>
    </lineage>
</organism>
<feature type="domain" description="Archaeal Type IV pilin N-terminal" evidence="2">
    <location>
        <begin position="7"/>
        <end position="80"/>
    </location>
</feature>
<name>A0A9E4ZIU8_9EURY</name>
<dbReference type="Pfam" id="PF07790">
    <property type="entry name" value="Pilin_N"/>
    <property type="match status" value="1"/>
</dbReference>
<dbReference type="NCBIfam" id="TIGR02537">
    <property type="entry name" value="arch_flag_Nterm"/>
    <property type="match status" value="1"/>
</dbReference>
<keyword evidence="1" id="KW-0472">Membrane</keyword>
<dbReference type="InterPro" id="IPR012859">
    <property type="entry name" value="Pilin_N_archaeal"/>
</dbReference>
<reference evidence="3" key="1">
    <citation type="submission" date="2019-06" db="EMBL/GenBank/DDBJ databases">
        <title>Methanoculleus strain from Tamsui River, Taipei, Taiwan.</title>
        <authorList>
            <person name="You Y.-T."/>
            <person name="Chen S.-C."/>
            <person name="Lai S.-J."/>
            <person name="Lee Y.-C."/>
            <person name="Lai M.-C."/>
        </authorList>
    </citation>
    <scope>NUCLEOTIDE SEQUENCE</scope>
    <source>
        <strain evidence="3">Afa-1</strain>
    </source>
</reference>
<dbReference type="RefSeq" id="WP_261596745.1">
    <property type="nucleotide sequence ID" value="NZ_VHLL01000002.1"/>
</dbReference>
<keyword evidence="1" id="KW-1133">Transmembrane helix</keyword>
<sequence length="294" mass="30892">MKSMDEKAVSEVIGVVLLISVTVLGVALVAVTYFSQPAPSEIPHVSVVAGATADNATFILSHEGGDALAEGSYRIYVETESGLEDQTDKFALEGDDDVWSIGENLTYKGTPGRVVISVVDSGGGEMMIAEPAYVAGAVDAGGYVDEGGSGTMPAAAPPATPGEGPFVKNKDGVSLFEEVNFYPGKNQDLNNLTFSGNGGNGVATLEANFTLQNVDRVDFLLYPLKKPPGNDEKKVEINRSIVNGSDGNYTWDVKKSALNPVNNGDKYVMILIAYNSTDHVIGVSARVVPVIGLK</sequence>